<gene>
    <name evidence="1" type="ORF">SAMN04489868_10655</name>
</gene>
<name>A0A1I3BFQ7_9LACT</name>
<dbReference type="OrthoDB" id="2156804at2"/>
<dbReference type="EMBL" id="FOQE01000006">
    <property type="protein sequence ID" value="SFH61127.1"/>
    <property type="molecule type" value="Genomic_DNA"/>
</dbReference>
<dbReference type="RefSeq" id="WP_092091508.1">
    <property type="nucleotide sequence ID" value="NZ_FOQE01000006.1"/>
</dbReference>
<dbReference type="AlphaFoldDB" id="A0A1I3BFQ7"/>
<evidence type="ECO:0000313" key="2">
    <source>
        <dbReference type="Proteomes" id="UP000198668"/>
    </source>
</evidence>
<organism evidence="1 2">
    <name type="scientific">Pisciglobus halotolerans</name>
    <dbReference type="NCBI Taxonomy" id="745365"/>
    <lineage>
        <taxon>Bacteria</taxon>
        <taxon>Bacillati</taxon>
        <taxon>Bacillota</taxon>
        <taxon>Bacilli</taxon>
        <taxon>Lactobacillales</taxon>
        <taxon>Carnobacteriaceae</taxon>
    </lineage>
</organism>
<keyword evidence="2" id="KW-1185">Reference proteome</keyword>
<reference evidence="1 2" key="1">
    <citation type="submission" date="2016-10" db="EMBL/GenBank/DDBJ databases">
        <authorList>
            <person name="de Groot N.N."/>
        </authorList>
    </citation>
    <scope>NUCLEOTIDE SEQUENCE [LARGE SCALE GENOMIC DNA]</scope>
    <source>
        <strain evidence="1 2">DSM 27630</strain>
    </source>
</reference>
<sequence length="112" mass="13042">MSRSNAVKNTTVTFFQKTKQLVKEIHTEKPLSQMPLYQIRFFLNQAFQRSSLVIIQISDKQNMNHFYEYYGTVTAAVDEDKRIVLENPDQKTTALINLADIRYIRLAENVAV</sequence>
<accession>A0A1I3BFQ7</accession>
<evidence type="ECO:0000313" key="1">
    <source>
        <dbReference type="EMBL" id="SFH61127.1"/>
    </source>
</evidence>
<evidence type="ECO:0008006" key="3">
    <source>
        <dbReference type="Google" id="ProtNLM"/>
    </source>
</evidence>
<proteinExistence type="predicted"/>
<dbReference type="Proteomes" id="UP000198668">
    <property type="component" value="Unassembled WGS sequence"/>
</dbReference>
<protein>
    <recommendedName>
        <fullName evidence="3">YolD-like protein</fullName>
    </recommendedName>
</protein>